<name>A0A5J4UHP0_9EUKA</name>
<protein>
    <submittedName>
        <fullName evidence="2">Uncharacterized protein</fullName>
    </submittedName>
</protein>
<evidence type="ECO:0000313" key="3">
    <source>
        <dbReference type="Proteomes" id="UP000324800"/>
    </source>
</evidence>
<dbReference type="Proteomes" id="UP000324800">
    <property type="component" value="Unassembled WGS sequence"/>
</dbReference>
<proteinExistence type="predicted"/>
<evidence type="ECO:0000256" key="1">
    <source>
        <dbReference type="SAM" id="MobiDB-lite"/>
    </source>
</evidence>
<accession>A0A5J4UHP0</accession>
<evidence type="ECO:0000313" key="2">
    <source>
        <dbReference type="EMBL" id="KAA6369937.1"/>
    </source>
</evidence>
<feature type="compositionally biased region" description="Basic and acidic residues" evidence="1">
    <location>
        <begin position="290"/>
        <end position="299"/>
    </location>
</feature>
<feature type="region of interest" description="Disordered" evidence="1">
    <location>
        <begin position="290"/>
        <end position="314"/>
    </location>
</feature>
<dbReference type="EMBL" id="SNRW01015880">
    <property type="protein sequence ID" value="KAA6369937.1"/>
    <property type="molecule type" value="Genomic_DNA"/>
</dbReference>
<sequence>MQTRYDGNLLGNYEIKDDRDQEAERRKFQAFPLQRVSIQSVEAGTTSVKKSRWLDFLVKKEQAEEGQMVSDLERDRRIAIVKWRRIQKKQMIRRVAFEFISDEQSECCGYRHWLMQSTLSSDEYCQSATRSARSDREQGQFIRSKFDESDFENRQLAIDCQQRQSQAKQFGQFYQLIRSQSSELDLENRQLVRYGQNQEQQFRIIKQAQFLRSPSDKVVKQNGGRNYQLFISPNSIGSKSGMPIITSYGQEQVSQIIIYKIGNRVTRKSNDNLAQQFAPQYFTPILKRQDQAGRHEGRQLHPAGISSALKQTYG</sequence>
<dbReference type="AlphaFoldDB" id="A0A5J4UHP0"/>
<gene>
    <name evidence="2" type="ORF">EZS28_034537</name>
</gene>
<organism evidence="2 3">
    <name type="scientific">Streblomastix strix</name>
    <dbReference type="NCBI Taxonomy" id="222440"/>
    <lineage>
        <taxon>Eukaryota</taxon>
        <taxon>Metamonada</taxon>
        <taxon>Preaxostyla</taxon>
        <taxon>Oxymonadida</taxon>
        <taxon>Streblomastigidae</taxon>
        <taxon>Streblomastix</taxon>
    </lineage>
</organism>
<comment type="caution">
    <text evidence="2">The sequence shown here is derived from an EMBL/GenBank/DDBJ whole genome shotgun (WGS) entry which is preliminary data.</text>
</comment>
<reference evidence="2 3" key="1">
    <citation type="submission" date="2019-03" db="EMBL/GenBank/DDBJ databases">
        <title>Single cell metagenomics reveals metabolic interactions within the superorganism composed of flagellate Streblomastix strix and complex community of Bacteroidetes bacteria on its surface.</title>
        <authorList>
            <person name="Treitli S.C."/>
            <person name="Kolisko M."/>
            <person name="Husnik F."/>
            <person name="Keeling P."/>
            <person name="Hampl V."/>
        </authorList>
    </citation>
    <scope>NUCLEOTIDE SEQUENCE [LARGE SCALE GENOMIC DNA]</scope>
    <source>
        <strain evidence="2">ST1C</strain>
    </source>
</reference>